<accession>A0A0F7G983</accession>
<feature type="compositionally biased region" description="Pro residues" evidence="1">
    <location>
        <begin position="427"/>
        <end position="462"/>
    </location>
</feature>
<protein>
    <submittedName>
        <fullName evidence="2">US23</fullName>
    </submittedName>
</protein>
<feature type="compositionally biased region" description="Pro residues" evidence="1">
    <location>
        <begin position="470"/>
        <end position="493"/>
    </location>
</feature>
<sequence length="629" mass="72778">MWRTRWEDGAPVFTRTDDFPYCHTKYETYLRVMADFRDLFLRQASIDWVRTWVREHIDQVMCLGIPCNWFVHVRPGGHLPELRDQLLDDITCCRERMAVIGKCIVWVHDRFVETELVMCMAGDTKMYIYEPSQDILILAAEHLDELARYGLLHAECVYRQPHTPYATQVPRDVVEALLQSAGDAESLAECVGAHHDQDINLHTPGRHAETLKLLTNFGCLSELWPFEAIDPYHLTECQMYLSLRLRCRWYIMGAVGSYRPGGFFEVSSVIFFDRFGRIYAVIVRPYTDRTSHVCLAPGNVYRLADNLSEFFKGGLMKLYVRRRHEHHLRQLARLERGVRCIHLDETYRLHFTAFDHGVSRDFGRQYRWLCRPDRFRADMFTTWDGWDAFTIWHSRVMRGDFVDRRRRHENVDEDAPPRRRRMFDPANLPPPPPPPPPPSPPPPAERAPTPPPEAPAPQPAPEAPANQQAPTPPPSPPPALPPPPPPPPAPAVPALPDVVLQAPPPPPIPRVPENNNNFDEVHEDDIEVLGRDNEAFEMNGEDEDDEDDGEDLGFDLDEDGMFDLKDLDEWHAEREAAQAHRWRLGQTLMNAYNTETHVLEAEVEARRIHLNRDLSPDWIHSFDFRAFFQ</sequence>
<evidence type="ECO:0000256" key="1">
    <source>
        <dbReference type="SAM" id="MobiDB-lite"/>
    </source>
</evidence>
<name>A0A0F7G983_9BETA</name>
<feature type="region of interest" description="Disordered" evidence="1">
    <location>
        <begin position="408"/>
        <end position="516"/>
    </location>
</feature>
<dbReference type="KEGG" id="vg:24284815"/>
<dbReference type="InterPro" id="IPR051144">
    <property type="entry name" value="Formin_homology_domain"/>
</dbReference>
<evidence type="ECO:0000313" key="2">
    <source>
        <dbReference type="EMBL" id="AKG51562.1"/>
    </source>
</evidence>
<reference evidence="2 3" key="2">
    <citation type="journal article" date="2015" name="Genome Announc.">
        <title>Complete Genome Sequences of Mandrillus leucophaeus and Papio ursinus Cytomegaloviruses.</title>
        <authorList>
            <person name="Blewett E.L."/>
            <person name="Sherrod C.J."/>
            <person name="Texier J.R."/>
            <person name="Conrad T.M."/>
            <person name="Dittmer D.P."/>
        </authorList>
    </citation>
    <scope>NUCLEOTIDE SEQUENCE [LARGE SCALE GENOMIC DNA]</scope>
    <source>
        <strain evidence="2">OCOM4-52</strain>
    </source>
</reference>
<dbReference type="InterPro" id="IPR003360">
    <property type="entry name" value="US22-like"/>
</dbReference>
<dbReference type="EMBL" id="KR351281">
    <property type="protein sequence ID" value="AKG51562.1"/>
    <property type="molecule type" value="Genomic_DNA"/>
</dbReference>
<evidence type="ECO:0000313" key="3">
    <source>
        <dbReference type="Proteomes" id="UP000171701"/>
    </source>
</evidence>
<organism evidence="2 3">
    <name type="scientific">Papiine betaherpesvirus 4</name>
    <dbReference type="NCBI Taxonomy" id="2560624"/>
    <lineage>
        <taxon>Viruses</taxon>
        <taxon>Duplodnaviria</taxon>
        <taxon>Heunggongvirae</taxon>
        <taxon>Peploviricota</taxon>
        <taxon>Herviviricetes</taxon>
        <taxon>Herpesvirales</taxon>
        <taxon>Orthoherpesviridae</taxon>
        <taxon>Betaherpesvirinae</taxon>
        <taxon>Cytomegalovirus</taxon>
        <taxon>Cytomegalovirus papiinebeta4</taxon>
    </lineage>
</organism>
<keyword evidence="3" id="KW-1185">Reference proteome</keyword>
<dbReference type="OrthoDB" id="2229at10239"/>
<reference evidence="2 3" key="1">
    <citation type="journal article" date="2001" name="Arch. Virol.">
        <title>Isolation and characterization of an endogenous cytomegalovirus (BaCMV) from baboons.</title>
        <authorList>
            <person name="Blewett E.L."/>
            <person name="White G."/>
            <person name="Saliki J.T."/>
            <person name="Eberle R."/>
        </authorList>
    </citation>
    <scope>NUCLEOTIDE SEQUENCE [LARGE SCALE GENOMIC DNA]</scope>
    <source>
        <strain evidence="2">OCOM4-52</strain>
    </source>
</reference>
<dbReference type="PANTHER" id="PTHR45733">
    <property type="entry name" value="FORMIN-J"/>
    <property type="match status" value="1"/>
</dbReference>
<dbReference type="Pfam" id="PF02393">
    <property type="entry name" value="US22"/>
    <property type="match status" value="2"/>
</dbReference>
<proteinExistence type="predicted"/>
<dbReference type="PRINTS" id="PR01217">
    <property type="entry name" value="PRICHEXTENSN"/>
</dbReference>
<dbReference type="PANTHER" id="PTHR45733:SF8">
    <property type="entry name" value="FORMIN-J"/>
    <property type="match status" value="1"/>
</dbReference>
<dbReference type="Proteomes" id="UP000171701">
    <property type="component" value="Segment"/>
</dbReference>